<comment type="caution">
    <text evidence="2">The sequence shown here is derived from an EMBL/GenBank/DDBJ whole genome shotgun (WGS) entry which is preliminary data.</text>
</comment>
<feature type="region of interest" description="Disordered" evidence="1">
    <location>
        <begin position="499"/>
        <end position="532"/>
    </location>
</feature>
<accession>A0A9W8H6X9</accession>
<organism evidence="2 3">
    <name type="scientific">Coemansia interrupta</name>
    <dbReference type="NCBI Taxonomy" id="1126814"/>
    <lineage>
        <taxon>Eukaryota</taxon>
        <taxon>Fungi</taxon>
        <taxon>Fungi incertae sedis</taxon>
        <taxon>Zoopagomycota</taxon>
        <taxon>Kickxellomycotina</taxon>
        <taxon>Kickxellomycetes</taxon>
        <taxon>Kickxellales</taxon>
        <taxon>Kickxellaceae</taxon>
        <taxon>Coemansia</taxon>
    </lineage>
</organism>
<name>A0A9W8H6X9_9FUNG</name>
<evidence type="ECO:0000256" key="1">
    <source>
        <dbReference type="SAM" id="MobiDB-lite"/>
    </source>
</evidence>
<protein>
    <submittedName>
        <fullName evidence="2">Uncharacterized protein</fullName>
    </submittedName>
</protein>
<sequence>MHINESQHFSKAISADTALSPGECHEMYHQDPALLELREFIVSHAMGAQDDCTEDTPLRPRPAHLGCTPAGAKQSIPAVSLCTIANSLLEENRYEDGVRFLATLSTPVLAQNAMLVENLLRAFRPTAAIEGELKQRSTYLIQATGKAAGAPADYSALWTIDEERRESIVRAQGCVLGYLGTVGMRFLRPWFDRRFDAMADGFWDYAEELMAPPEAAPAVAEGGGKGRTDVLEHEMYANRVALVGLLLEQMCGDLAAHAAAPWRSVFMRIVAEGYAPGTSISYPKRLLAHISRCLQTASSHGQPPQPQKHEKEARVVRLLLEMLSAASALGVVARDNCVQELAKWAMDMTSADLRTTVDLVASDTLAVEVLGYLLLAWYRFVDPAEDEKKPGGPRRLLAGMPSGVGRTAGFLRCAMPPLKADTPGHFLFLVCVLSLLVQRTVGAFVRRMCRVNVSMGVQASRGFVTVMVSGREEGAVETLRGACRELVLRLQPVVDGKGAGAGGAVGSPRGRARRRSRAPGDGDRSSSDDDDAAIRAKIADELDLLTAFVESL</sequence>
<reference evidence="2" key="1">
    <citation type="submission" date="2022-07" db="EMBL/GenBank/DDBJ databases">
        <title>Phylogenomic reconstructions and comparative analyses of Kickxellomycotina fungi.</title>
        <authorList>
            <person name="Reynolds N.K."/>
            <person name="Stajich J.E."/>
            <person name="Barry K."/>
            <person name="Grigoriev I.V."/>
            <person name="Crous P."/>
            <person name="Smith M.E."/>
        </authorList>
    </citation>
    <scope>NUCLEOTIDE SEQUENCE</scope>
    <source>
        <strain evidence="2">BCRC 34489</strain>
    </source>
</reference>
<proteinExistence type="predicted"/>
<dbReference type="OrthoDB" id="5577600at2759"/>
<evidence type="ECO:0000313" key="3">
    <source>
        <dbReference type="Proteomes" id="UP001140172"/>
    </source>
</evidence>
<feature type="compositionally biased region" description="Basic and acidic residues" evidence="1">
    <location>
        <begin position="518"/>
        <end position="532"/>
    </location>
</feature>
<evidence type="ECO:0000313" key="2">
    <source>
        <dbReference type="EMBL" id="KAJ2780424.1"/>
    </source>
</evidence>
<dbReference type="AlphaFoldDB" id="A0A9W8H6X9"/>
<gene>
    <name evidence="2" type="ORF">GGI15_003541</name>
</gene>
<dbReference type="EMBL" id="JANBUM010000250">
    <property type="protein sequence ID" value="KAJ2780424.1"/>
    <property type="molecule type" value="Genomic_DNA"/>
</dbReference>
<dbReference type="Proteomes" id="UP001140172">
    <property type="component" value="Unassembled WGS sequence"/>
</dbReference>
<keyword evidence="3" id="KW-1185">Reference proteome</keyword>